<dbReference type="SUPFAM" id="SSF47954">
    <property type="entry name" value="Cyclin-like"/>
    <property type="match status" value="2"/>
</dbReference>
<dbReference type="Proteomes" id="UP001497392">
    <property type="component" value="Unassembled WGS sequence"/>
</dbReference>
<gene>
    <name evidence="3" type="primary">g449</name>
    <name evidence="3" type="ORF">VP750_LOCUS394</name>
</gene>
<comment type="caution">
    <text evidence="3">The sequence shown here is derived from an EMBL/GenBank/DDBJ whole genome shotgun (WGS) entry which is preliminary data.</text>
</comment>
<evidence type="ECO:0000313" key="4">
    <source>
        <dbReference type="Proteomes" id="UP001497392"/>
    </source>
</evidence>
<dbReference type="InterPro" id="IPR043198">
    <property type="entry name" value="Cyclin/Ssn8"/>
</dbReference>
<dbReference type="Pfam" id="PF00134">
    <property type="entry name" value="Cyclin_N"/>
    <property type="match status" value="1"/>
</dbReference>
<dbReference type="EMBL" id="CAXHTA020000001">
    <property type="protein sequence ID" value="CAL5218735.1"/>
    <property type="molecule type" value="Genomic_DNA"/>
</dbReference>
<reference evidence="3 4" key="1">
    <citation type="submission" date="2024-06" db="EMBL/GenBank/DDBJ databases">
        <authorList>
            <person name="Kraege A."/>
            <person name="Thomma B."/>
        </authorList>
    </citation>
    <scope>NUCLEOTIDE SEQUENCE [LARGE SCALE GENOMIC DNA]</scope>
</reference>
<feature type="domain" description="Cyclin N-terminal" evidence="2">
    <location>
        <begin position="26"/>
        <end position="158"/>
    </location>
</feature>
<sequence length="344" mass="38181">MDEWKKAVSKDNPSQYAHWPLKSREELEATSIHRQEGFSAEDEAFFRRSYTQVIMETGRRLKISHLGVATATAMCHRYYISMSYRQNDCFVVACAALLLGAKVEESAQRFPDLLRAAIGVRYAGQAALRDWALAHMDELQAAVGKAERSILYIIDFEMRIQHPFRIASELTSPPAFNLRRYTPVTSSGRYQDITDAVVNVANASLQTTLILQYPSPSISVAVVHLAMMLLKCEDAVFRGKFWWQHCPVSAYKLSDMTNQILEVLEQRPLDMPQCKAPPLQPSHVLTLTPMSEAASPSRLQPDVPHDSNGAPALGLHGSAAAVSPLDHTCAAPANGEASWQGSRE</sequence>
<evidence type="ECO:0000313" key="3">
    <source>
        <dbReference type="EMBL" id="CAL5218735.1"/>
    </source>
</evidence>
<evidence type="ECO:0000256" key="1">
    <source>
        <dbReference type="SAM" id="MobiDB-lite"/>
    </source>
</evidence>
<dbReference type="Gene3D" id="1.10.472.10">
    <property type="entry name" value="Cyclin-like"/>
    <property type="match status" value="2"/>
</dbReference>
<dbReference type="PANTHER" id="PTHR10026">
    <property type="entry name" value="CYCLIN"/>
    <property type="match status" value="1"/>
</dbReference>
<name>A0ABP1FFQ8_9CHLO</name>
<dbReference type="InterPro" id="IPR006671">
    <property type="entry name" value="Cyclin_N"/>
</dbReference>
<keyword evidence="4" id="KW-1185">Reference proteome</keyword>
<feature type="region of interest" description="Disordered" evidence="1">
    <location>
        <begin position="292"/>
        <end position="317"/>
    </location>
</feature>
<organism evidence="3 4">
    <name type="scientific">Coccomyxa viridis</name>
    <dbReference type="NCBI Taxonomy" id="1274662"/>
    <lineage>
        <taxon>Eukaryota</taxon>
        <taxon>Viridiplantae</taxon>
        <taxon>Chlorophyta</taxon>
        <taxon>core chlorophytes</taxon>
        <taxon>Trebouxiophyceae</taxon>
        <taxon>Trebouxiophyceae incertae sedis</taxon>
        <taxon>Coccomyxaceae</taxon>
        <taxon>Coccomyxa</taxon>
    </lineage>
</organism>
<accession>A0ABP1FFQ8</accession>
<proteinExistence type="predicted"/>
<dbReference type="InterPro" id="IPR036915">
    <property type="entry name" value="Cyclin-like_sf"/>
</dbReference>
<evidence type="ECO:0000259" key="2">
    <source>
        <dbReference type="Pfam" id="PF00134"/>
    </source>
</evidence>
<protein>
    <submittedName>
        <fullName evidence="3">G449 protein</fullName>
    </submittedName>
</protein>